<dbReference type="EMBL" id="JABDTM020023439">
    <property type="protein sequence ID" value="KAH0815186.1"/>
    <property type="molecule type" value="Genomic_DNA"/>
</dbReference>
<feature type="repeat" description="FG-GAP" evidence="4">
    <location>
        <begin position="403"/>
        <end position="455"/>
    </location>
</feature>
<dbReference type="Proteomes" id="UP000719412">
    <property type="component" value="Unassembled WGS sequence"/>
</dbReference>
<proteinExistence type="inferred from homology"/>
<keyword evidence="8" id="KW-1185">Reference proteome</keyword>
<evidence type="ECO:0000256" key="4">
    <source>
        <dbReference type="PROSITE-ProRule" id="PRU00803"/>
    </source>
</evidence>
<dbReference type="InterPro" id="IPR013519">
    <property type="entry name" value="Int_alpha_beta-p"/>
</dbReference>
<dbReference type="PANTHER" id="PTHR23220">
    <property type="entry name" value="INTEGRIN ALPHA"/>
    <property type="match status" value="1"/>
</dbReference>
<dbReference type="GO" id="GO:0008305">
    <property type="term" value="C:integrin complex"/>
    <property type="evidence" value="ECO:0007669"/>
    <property type="project" value="InterPro"/>
</dbReference>
<keyword evidence="2" id="KW-0677">Repeat</keyword>
<dbReference type="AlphaFoldDB" id="A0A8J6HJE7"/>
<dbReference type="InterPro" id="IPR013517">
    <property type="entry name" value="FG-GAP"/>
</dbReference>
<dbReference type="PROSITE" id="PS51470">
    <property type="entry name" value="FG_GAP"/>
    <property type="match status" value="2"/>
</dbReference>
<organism evidence="7 8">
    <name type="scientific">Tenebrio molitor</name>
    <name type="common">Yellow mealworm beetle</name>
    <dbReference type="NCBI Taxonomy" id="7067"/>
    <lineage>
        <taxon>Eukaryota</taxon>
        <taxon>Metazoa</taxon>
        <taxon>Ecdysozoa</taxon>
        <taxon>Arthropoda</taxon>
        <taxon>Hexapoda</taxon>
        <taxon>Insecta</taxon>
        <taxon>Pterygota</taxon>
        <taxon>Neoptera</taxon>
        <taxon>Endopterygota</taxon>
        <taxon>Coleoptera</taxon>
        <taxon>Polyphaga</taxon>
        <taxon>Cucujiformia</taxon>
        <taxon>Tenebrionidae</taxon>
        <taxon>Tenebrio</taxon>
    </lineage>
</organism>
<dbReference type="GO" id="GO:0007229">
    <property type="term" value="P:integrin-mediated signaling pathway"/>
    <property type="evidence" value="ECO:0007669"/>
    <property type="project" value="UniProtKB-KW"/>
</dbReference>
<dbReference type="PANTHER" id="PTHR23220:SF133">
    <property type="entry name" value="INTEGRIN ALPHA-PS2"/>
    <property type="match status" value="1"/>
</dbReference>
<sequence length="518" mass="58643">MRISSDPLSVPWTKNRRIHYIVARTYSSSFSSVARFIITIIDFIRDNYKELCGFLIYLKRPSEYRAASHGRTDLTIPENSPEKILHTVIQPAYGVLPAYGIGLGSIPAGAEKVQMSMHRRRVDVACAPRYTWFPIDKKRRDPVGTCYVSNGLFREFNEYSPCRTFIAGFMFRSPKRPRVKKKSFWPHHDVQDLEPVLFEPKSESNVRSIQTTEVTDPGAHKSRNPKRPSRASSFSCPEHLPRLPDATLALCDIPQTDKPEIHELTARYLLTSFLGQSLEFGFLGLTPVAYALGFCPHFSVEKYHVPVDAVQQPEMFANAEHDASETFRDSKFVSLRQHHLHFRNKAGDRLFIGSPGSWYWQGQMYSVDAHATFDFKPELFSATYGLEGQVHQQSLETRPAVFSTTEGTEKDDDSYMGYSTIVGDFLGNGEEGIAVGMPRGNNLRGKVLLFTWNLTNFLHHFTSDQIGSYYGYALAASDVDGDGKLDLIIGAPMYTVQNNKEEYDVGRVYVIYHQSGKV</sequence>
<evidence type="ECO:0000256" key="5">
    <source>
        <dbReference type="RuleBase" id="RU003762"/>
    </source>
</evidence>
<keyword evidence="5" id="KW-0130">Cell adhesion</keyword>
<dbReference type="GO" id="GO:0009897">
    <property type="term" value="C:external side of plasma membrane"/>
    <property type="evidence" value="ECO:0007669"/>
    <property type="project" value="TreeGrafter"/>
</dbReference>
<evidence type="ECO:0000256" key="2">
    <source>
        <dbReference type="ARBA" id="ARBA00022737"/>
    </source>
</evidence>
<accession>A0A8J6HJE7</accession>
<dbReference type="GO" id="GO:0033627">
    <property type="term" value="P:cell adhesion mediated by integrin"/>
    <property type="evidence" value="ECO:0007669"/>
    <property type="project" value="TreeGrafter"/>
</dbReference>
<protein>
    <submittedName>
        <fullName evidence="7">Uncharacterized protein</fullName>
    </submittedName>
</protein>
<evidence type="ECO:0000256" key="1">
    <source>
        <dbReference type="ARBA" id="ARBA00022729"/>
    </source>
</evidence>
<dbReference type="GO" id="GO:0007160">
    <property type="term" value="P:cell-matrix adhesion"/>
    <property type="evidence" value="ECO:0007669"/>
    <property type="project" value="TreeGrafter"/>
</dbReference>
<keyword evidence="5" id="KW-0675">Receptor</keyword>
<feature type="compositionally biased region" description="Basic residues" evidence="6">
    <location>
        <begin position="220"/>
        <end position="229"/>
    </location>
</feature>
<dbReference type="SMART" id="SM00191">
    <property type="entry name" value="Int_alpha"/>
    <property type="match status" value="2"/>
</dbReference>
<dbReference type="InterPro" id="IPR000413">
    <property type="entry name" value="Integrin_alpha"/>
</dbReference>
<gene>
    <name evidence="7" type="ORF">GEV33_007605</name>
</gene>
<dbReference type="GO" id="GO:0098609">
    <property type="term" value="P:cell-cell adhesion"/>
    <property type="evidence" value="ECO:0007669"/>
    <property type="project" value="TreeGrafter"/>
</dbReference>
<keyword evidence="1" id="KW-0732">Signal</keyword>
<keyword evidence="3" id="KW-0325">Glycoprotein</keyword>
<feature type="region of interest" description="Disordered" evidence="6">
    <location>
        <begin position="202"/>
        <end position="238"/>
    </location>
</feature>
<dbReference type="Pfam" id="PF01839">
    <property type="entry name" value="FG-GAP"/>
    <property type="match status" value="1"/>
</dbReference>
<reference evidence="7" key="1">
    <citation type="journal article" date="2020" name="J Insects Food Feed">
        <title>The yellow mealworm (Tenebrio molitor) genome: a resource for the emerging insects as food and feed industry.</title>
        <authorList>
            <person name="Eriksson T."/>
            <person name="Andere A."/>
            <person name="Kelstrup H."/>
            <person name="Emery V."/>
            <person name="Picard C."/>
        </authorList>
    </citation>
    <scope>NUCLEOTIDE SEQUENCE</scope>
    <source>
        <strain evidence="7">Stoneville</strain>
        <tissue evidence="7">Whole head</tissue>
    </source>
</reference>
<dbReference type="InterPro" id="IPR028994">
    <property type="entry name" value="Integrin_alpha_N"/>
</dbReference>
<name>A0A8J6HJE7_TENMO</name>
<evidence type="ECO:0000313" key="8">
    <source>
        <dbReference type="Proteomes" id="UP000719412"/>
    </source>
</evidence>
<keyword evidence="5" id="KW-0401">Integrin</keyword>
<reference evidence="7" key="2">
    <citation type="submission" date="2021-08" db="EMBL/GenBank/DDBJ databases">
        <authorList>
            <person name="Eriksson T."/>
        </authorList>
    </citation>
    <scope>NUCLEOTIDE SEQUENCE</scope>
    <source>
        <strain evidence="7">Stoneville</strain>
        <tissue evidence="7">Whole head</tissue>
    </source>
</reference>
<evidence type="ECO:0000256" key="6">
    <source>
        <dbReference type="SAM" id="MobiDB-lite"/>
    </source>
</evidence>
<feature type="compositionally biased region" description="Polar residues" evidence="6">
    <location>
        <begin position="203"/>
        <end position="214"/>
    </location>
</feature>
<feature type="repeat" description="FG-GAP" evidence="4">
    <location>
        <begin position="456"/>
        <end position="518"/>
    </location>
</feature>
<dbReference type="PRINTS" id="PR01185">
    <property type="entry name" value="INTEGRINA"/>
</dbReference>
<dbReference type="SUPFAM" id="SSF69318">
    <property type="entry name" value="Integrin alpha N-terminal domain"/>
    <property type="match status" value="1"/>
</dbReference>
<evidence type="ECO:0000256" key="3">
    <source>
        <dbReference type="ARBA" id="ARBA00023180"/>
    </source>
</evidence>
<comment type="similarity">
    <text evidence="5">Belongs to the integrin alpha chain family.</text>
</comment>
<comment type="caution">
    <text evidence="7">The sequence shown here is derived from an EMBL/GenBank/DDBJ whole genome shotgun (WGS) entry which is preliminary data.</text>
</comment>
<dbReference type="Gene3D" id="2.130.10.130">
    <property type="entry name" value="Integrin alpha, N-terminal"/>
    <property type="match status" value="2"/>
</dbReference>
<comment type="subcellular location">
    <subcellularLocation>
        <location evidence="5">Membrane</location>
        <topology evidence="5">Single-pass type I membrane protein</topology>
    </subcellularLocation>
</comment>
<dbReference type="GO" id="GO:0005178">
    <property type="term" value="F:integrin binding"/>
    <property type="evidence" value="ECO:0007669"/>
    <property type="project" value="TreeGrafter"/>
</dbReference>
<evidence type="ECO:0000313" key="7">
    <source>
        <dbReference type="EMBL" id="KAH0815186.1"/>
    </source>
</evidence>